<gene>
    <name evidence="2" type="ORF">VNO77_12385</name>
</gene>
<evidence type="ECO:0000313" key="3">
    <source>
        <dbReference type="Proteomes" id="UP001367508"/>
    </source>
</evidence>
<reference evidence="2 3" key="1">
    <citation type="submission" date="2024-01" db="EMBL/GenBank/DDBJ databases">
        <title>The genomes of 5 underutilized Papilionoideae crops provide insights into root nodulation and disease resistanc.</title>
        <authorList>
            <person name="Jiang F."/>
        </authorList>
    </citation>
    <scope>NUCLEOTIDE SEQUENCE [LARGE SCALE GENOMIC DNA]</scope>
    <source>
        <strain evidence="2">LVBAO_FW01</strain>
        <tissue evidence="2">Leaves</tissue>
    </source>
</reference>
<dbReference type="GO" id="GO:0005654">
    <property type="term" value="C:nucleoplasm"/>
    <property type="evidence" value="ECO:0007669"/>
    <property type="project" value="TreeGrafter"/>
</dbReference>
<dbReference type="PANTHER" id="PTHR10621">
    <property type="entry name" value="UV EXCISION REPAIR PROTEIN RAD23"/>
    <property type="match status" value="1"/>
</dbReference>
<dbReference type="Proteomes" id="UP001367508">
    <property type="component" value="Unassembled WGS sequence"/>
</dbReference>
<organism evidence="2 3">
    <name type="scientific">Canavalia gladiata</name>
    <name type="common">Sword bean</name>
    <name type="synonym">Dolichos gladiatus</name>
    <dbReference type="NCBI Taxonomy" id="3824"/>
    <lineage>
        <taxon>Eukaryota</taxon>
        <taxon>Viridiplantae</taxon>
        <taxon>Streptophyta</taxon>
        <taxon>Embryophyta</taxon>
        <taxon>Tracheophyta</taxon>
        <taxon>Spermatophyta</taxon>
        <taxon>Magnoliopsida</taxon>
        <taxon>eudicotyledons</taxon>
        <taxon>Gunneridae</taxon>
        <taxon>Pentapetalae</taxon>
        <taxon>rosids</taxon>
        <taxon>fabids</taxon>
        <taxon>Fabales</taxon>
        <taxon>Fabaceae</taxon>
        <taxon>Papilionoideae</taxon>
        <taxon>50 kb inversion clade</taxon>
        <taxon>NPAAA clade</taxon>
        <taxon>indigoferoid/millettioid clade</taxon>
        <taxon>Phaseoleae</taxon>
        <taxon>Canavalia</taxon>
    </lineage>
</organism>
<evidence type="ECO:0008006" key="4">
    <source>
        <dbReference type="Google" id="ProtNLM"/>
    </source>
</evidence>
<dbReference type="GO" id="GO:0043161">
    <property type="term" value="P:proteasome-mediated ubiquitin-dependent protein catabolic process"/>
    <property type="evidence" value="ECO:0007669"/>
    <property type="project" value="TreeGrafter"/>
</dbReference>
<dbReference type="GO" id="GO:0043130">
    <property type="term" value="F:ubiquitin binding"/>
    <property type="evidence" value="ECO:0007669"/>
    <property type="project" value="TreeGrafter"/>
</dbReference>
<dbReference type="GO" id="GO:0031593">
    <property type="term" value="F:polyubiquitin modification-dependent protein binding"/>
    <property type="evidence" value="ECO:0007669"/>
    <property type="project" value="TreeGrafter"/>
</dbReference>
<evidence type="ECO:0000313" key="2">
    <source>
        <dbReference type="EMBL" id="KAK7343564.1"/>
    </source>
</evidence>
<feature type="region of interest" description="Disordered" evidence="1">
    <location>
        <begin position="1"/>
        <end position="27"/>
    </location>
</feature>
<dbReference type="EMBL" id="JAYMYQ010000003">
    <property type="protein sequence ID" value="KAK7343564.1"/>
    <property type="molecule type" value="Genomic_DNA"/>
</dbReference>
<feature type="compositionally biased region" description="Basic and acidic residues" evidence="1">
    <location>
        <begin position="9"/>
        <end position="27"/>
    </location>
</feature>
<sequence>MDELPPPTTEDKEVEKTMDELEAQPRETEEWSWATIVLDVKVPRFKDRIPVEMDGNDTVLKLKEKILNHGGMLQAMPVERIVLQSHRTRVEMLDQQLLKDYAVLEYPDNEIDVFIKPPLPLPPPKQAVSTSSSSSSGGDGTSEKLKVMVLPMDTKEKIQIEVNGEDIVAVLREKLEELHQRLGFRLPNDGPYFFIHNQTPMDEKMSFQWHQVQQGDIVEIFNGFISAGDAVPSKRTKTLVSTSTPQSSVL</sequence>
<dbReference type="CDD" id="cd17039">
    <property type="entry name" value="Ubl_ubiquitin_like"/>
    <property type="match status" value="1"/>
</dbReference>
<name>A0AAN9QPQ2_CANGL</name>
<evidence type="ECO:0000256" key="1">
    <source>
        <dbReference type="SAM" id="MobiDB-lite"/>
    </source>
</evidence>
<dbReference type="PANTHER" id="PTHR10621:SF38">
    <property type="entry name" value="UBIQUITIN DOMAIN-CONTAINING PROTEIN 7SL RNA1-RELATED"/>
    <property type="match status" value="1"/>
</dbReference>
<feature type="region of interest" description="Disordered" evidence="1">
    <location>
        <begin position="122"/>
        <end position="143"/>
    </location>
</feature>
<accession>A0AAN9QPQ2</accession>
<keyword evidence="3" id="KW-1185">Reference proteome</keyword>
<proteinExistence type="predicted"/>
<protein>
    <recommendedName>
        <fullName evidence="4">Ubiquitin-like domain-containing protein</fullName>
    </recommendedName>
</protein>
<dbReference type="GO" id="GO:0070628">
    <property type="term" value="F:proteasome binding"/>
    <property type="evidence" value="ECO:0007669"/>
    <property type="project" value="TreeGrafter"/>
</dbReference>
<dbReference type="GO" id="GO:0005829">
    <property type="term" value="C:cytosol"/>
    <property type="evidence" value="ECO:0007669"/>
    <property type="project" value="TreeGrafter"/>
</dbReference>
<dbReference type="SUPFAM" id="SSF54236">
    <property type="entry name" value="Ubiquitin-like"/>
    <property type="match status" value="1"/>
</dbReference>
<comment type="caution">
    <text evidence="2">The sequence shown here is derived from an EMBL/GenBank/DDBJ whole genome shotgun (WGS) entry which is preliminary data.</text>
</comment>
<dbReference type="Gene3D" id="3.10.20.90">
    <property type="entry name" value="Phosphatidylinositol 3-kinase Catalytic Subunit, Chain A, domain 1"/>
    <property type="match status" value="1"/>
</dbReference>
<dbReference type="AlphaFoldDB" id="A0AAN9QPQ2"/>
<dbReference type="InterPro" id="IPR029071">
    <property type="entry name" value="Ubiquitin-like_domsf"/>
</dbReference>